<name>A0A2Z6E3L8_9GAMM</name>
<feature type="region of interest" description="Disordered" evidence="1">
    <location>
        <begin position="1"/>
        <end position="24"/>
    </location>
</feature>
<dbReference type="Proteomes" id="UP000270530">
    <property type="component" value="Chromosome"/>
</dbReference>
<organism evidence="2 3">
    <name type="scientific">Aerosticca soli</name>
    <dbReference type="NCBI Taxonomy" id="2010829"/>
    <lineage>
        <taxon>Bacteria</taxon>
        <taxon>Pseudomonadati</taxon>
        <taxon>Pseudomonadota</taxon>
        <taxon>Gammaproteobacteria</taxon>
        <taxon>Lysobacterales</taxon>
        <taxon>Rhodanobacteraceae</taxon>
        <taxon>Aerosticca</taxon>
    </lineage>
</organism>
<reference evidence="3" key="2">
    <citation type="submission" date="2018-06" db="EMBL/GenBank/DDBJ databases">
        <title>Genome sequence of Rhodanobacteraceae bacterium strain Dysh456.</title>
        <authorList>
            <person name="Fukui M."/>
        </authorList>
    </citation>
    <scope>NUCLEOTIDE SEQUENCE [LARGE SCALE GENOMIC DNA]</scope>
    <source>
        <strain evidence="3">Dysh456</strain>
    </source>
</reference>
<sequence>MQTPAMNEHIETTTPDNPTPPGAASQARLADFFAARLTCEHAIIEAYRTFLEKCRRHPEPAVDLFELATLERFRGQEAEHAHLLHQVMEALGLDEMTEPARVDEHIEASQRQVQAITEVIADPGVGLLPSLHALVTVELIDEAAWGLLLALVKDAEMVLVQPHVERIRDQQHAHRVIMQQRYEALSLQLLRDGSLPPLVTDQEIS</sequence>
<evidence type="ECO:0008006" key="4">
    <source>
        <dbReference type="Google" id="ProtNLM"/>
    </source>
</evidence>
<proteinExistence type="predicted"/>
<reference evidence="3" key="1">
    <citation type="submission" date="2018-04" db="EMBL/GenBank/DDBJ databases">
        <authorList>
            <person name="Watanabe M."/>
            <person name="Kojima H."/>
        </authorList>
    </citation>
    <scope>NUCLEOTIDE SEQUENCE [LARGE SCALE GENOMIC DNA]</scope>
    <source>
        <strain evidence="3">Dysh456</strain>
    </source>
</reference>
<evidence type="ECO:0000313" key="3">
    <source>
        <dbReference type="Proteomes" id="UP000270530"/>
    </source>
</evidence>
<dbReference type="InterPro" id="IPR012347">
    <property type="entry name" value="Ferritin-like"/>
</dbReference>
<dbReference type="AlphaFoldDB" id="A0A2Z6E3L8"/>
<accession>A0A2Z6E3L8</accession>
<evidence type="ECO:0000256" key="1">
    <source>
        <dbReference type="SAM" id="MobiDB-lite"/>
    </source>
</evidence>
<evidence type="ECO:0000313" key="2">
    <source>
        <dbReference type="EMBL" id="BBD79666.1"/>
    </source>
</evidence>
<keyword evidence="3" id="KW-1185">Reference proteome</keyword>
<dbReference type="KEGG" id="rbd:ALSL_1002"/>
<dbReference type="Gene3D" id="1.20.1260.10">
    <property type="match status" value="1"/>
</dbReference>
<dbReference type="EMBL" id="AP018560">
    <property type="protein sequence ID" value="BBD79666.1"/>
    <property type="molecule type" value="Genomic_DNA"/>
</dbReference>
<protein>
    <recommendedName>
        <fullName evidence="4">Ferritin-like diiron domain-containing protein</fullName>
    </recommendedName>
</protein>
<gene>
    <name evidence="2" type="ORF">ALSL_1002</name>
</gene>